<dbReference type="GO" id="GO:0005524">
    <property type="term" value="F:ATP binding"/>
    <property type="evidence" value="ECO:0007669"/>
    <property type="project" value="UniProtKB-KW"/>
</dbReference>
<dbReference type="GO" id="GO:0003682">
    <property type="term" value="F:chromatin binding"/>
    <property type="evidence" value="ECO:0007669"/>
    <property type="project" value="TreeGrafter"/>
</dbReference>
<dbReference type="Pfam" id="PF00004">
    <property type="entry name" value="AAA"/>
    <property type="match status" value="2"/>
</dbReference>
<dbReference type="InterPro" id="IPR045199">
    <property type="entry name" value="ATAD2-like"/>
</dbReference>
<evidence type="ECO:0000256" key="3">
    <source>
        <dbReference type="ARBA" id="ARBA00022741"/>
    </source>
</evidence>
<dbReference type="OrthoDB" id="5421at2759"/>
<evidence type="ECO:0000256" key="4">
    <source>
        <dbReference type="ARBA" id="ARBA00022801"/>
    </source>
</evidence>
<dbReference type="GO" id="GO:0042393">
    <property type="term" value="F:histone binding"/>
    <property type="evidence" value="ECO:0007669"/>
    <property type="project" value="TreeGrafter"/>
</dbReference>
<dbReference type="GO" id="GO:0006337">
    <property type="term" value="P:nucleosome disassembly"/>
    <property type="evidence" value="ECO:0007669"/>
    <property type="project" value="TreeGrafter"/>
</dbReference>
<feature type="compositionally biased region" description="Low complexity" evidence="8">
    <location>
        <begin position="201"/>
        <end position="213"/>
    </location>
</feature>
<feature type="compositionally biased region" description="Basic and acidic residues" evidence="8">
    <location>
        <begin position="1122"/>
        <end position="1142"/>
    </location>
</feature>
<protein>
    <recommendedName>
        <fullName evidence="9">AAA+ ATPase domain-containing protein</fullName>
    </recommendedName>
</protein>
<evidence type="ECO:0000256" key="5">
    <source>
        <dbReference type="ARBA" id="ARBA00022840"/>
    </source>
</evidence>
<evidence type="ECO:0000256" key="6">
    <source>
        <dbReference type="ARBA" id="ARBA00023117"/>
    </source>
</evidence>
<feature type="compositionally biased region" description="Acidic residues" evidence="8">
    <location>
        <begin position="68"/>
        <end position="84"/>
    </location>
</feature>
<dbReference type="PANTHER" id="PTHR23069:SF0">
    <property type="entry name" value="TAT-BINDING HOMOLOG 7"/>
    <property type="match status" value="1"/>
</dbReference>
<comment type="subcellular location">
    <subcellularLocation>
        <location evidence="1">Nucleus</location>
    </subcellularLocation>
</comment>
<comment type="caution">
    <text evidence="10">The sequence shown here is derived from an EMBL/GenBank/DDBJ whole genome shotgun (WGS) entry which is preliminary data.</text>
</comment>
<dbReference type="GO" id="GO:0006334">
    <property type="term" value="P:nucleosome assembly"/>
    <property type="evidence" value="ECO:0007669"/>
    <property type="project" value="TreeGrafter"/>
</dbReference>
<name>A0A2R6NE82_9APHY</name>
<keyword evidence="11" id="KW-1185">Reference proteome</keyword>
<dbReference type="InterPro" id="IPR003593">
    <property type="entry name" value="AAA+_ATPase"/>
</dbReference>
<dbReference type="InterPro" id="IPR027417">
    <property type="entry name" value="P-loop_NTPase"/>
</dbReference>
<evidence type="ECO:0000256" key="7">
    <source>
        <dbReference type="ARBA" id="ARBA00023242"/>
    </source>
</evidence>
<keyword evidence="7" id="KW-0539">Nucleus</keyword>
<dbReference type="PANTHER" id="PTHR23069">
    <property type="entry name" value="AAA DOMAIN-CONTAINING"/>
    <property type="match status" value="1"/>
</dbReference>
<dbReference type="InterPro" id="IPR003960">
    <property type="entry name" value="ATPase_AAA_CS"/>
</dbReference>
<feature type="compositionally biased region" description="Low complexity" evidence="8">
    <location>
        <begin position="235"/>
        <end position="251"/>
    </location>
</feature>
<feature type="region of interest" description="Disordered" evidence="8">
    <location>
        <begin position="1122"/>
        <end position="1284"/>
    </location>
</feature>
<keyword evidence="6" id="KW-0103">Bromodomain</keyword>
<feature type="compositionally biased region" description="Polar residues" evidence="8">
    <location>
        <begin position="181"/>
        <end position="192"/>
    </location>
</feature>
<dbReference type="EMBL" id="MLYV02001339">
    <property type="protein sequence ID" value="PSR70646.1"/>
    <property type="molecule type" value="Genomic_DNA"/>
</dbReference>
<dbReference type="GO" id="GO:0016887">
    <property type="term" value="F:ATP hydrolysis activity"/>
    <property type="evidence" value="ECO:0007669"/>
    <property type="project" value="InterPro"/>
</dbReference>
<feature type="region of interest" description="Disordered" evidence="8">
    <location>
        <begin position="1352"/>
        <end position="1373"/>
    </location>
</feature>
<evidence type="ECO:0000313" key="10">
    <source>
        <dbReference type="EMBL" id="PSR70646.1"/>
    </source>
</evidence>
<accession>A0A2R6NE82</accession>
<evidence type="ECO:0000256" key="8">
    <source>
        <dbReference type="SAM" id="MobiDB-lite"/>
    </source>
</evidence>
<dbReference type="InterPro" id="IPR041569">
    <property type="entry name" value="AAA_lid_3"/>
</dbReference>
<dbReference type="FunFam" id="3.40.50.300:FF:000061">
    <property type="entry name" value="ATPase family, AAA domain-containing 2"/>
    <property type="match status" value="1"/>
</dbReference>
<dbReference type="Gene3D" id="1.10.8.60">
    <property type="match status" value="1"/>
</dbReference>
<evidence type="ECO:0000313" key="11">
    <source>
        <dbReference type="Proteomes" id="UP000186601"/>
    </source>
</evidence>
<feature type="non-terminal residue" evidence="10">
    <location>
        <position position="1"/>
    </location>
</feature>
<proteinExistence type="inferred from homology"/>
<dbReference type="Gene3D" id="3.40.50.300">
    <property type="entry name" value="P-loop containing nucleotide triphosphate hydrolases"/>
    <property type="match status" value="2"/>
</dbReference>
<dbReference type="InterPro" id="IPR003959">
    <property type="entry name" value="ATPase_AAA_core"/>
</dbReference>
<dbReference type="STRING" id="98765.A0A2R6NE82"/>
<feature type="compositionally biased region" description="Acidic residues" evidence="8">
    <location>
        <begin position="262"/>
        <end position="278"/>
    </location>
</feature>
<feature type="domain" description="AAA+ ATPase" evidence="9">
    <location>
        <begin position="447"/>
        <end position="588"/>
    </location>
</feature>
<dbReference type="SUPFAM" id="SSF52540">
    <property type="entry name" value="P-loop containing nucleoside triphosphate hydrolases"/>
    <property type="match status" value="2"/>
</dbReference>
<organism evidence="10 11">
    <name type="scientific">Hermanssonia centrifuga</name>
    <dbReference type="NCBI Taxonomy" id="98765"/>
    <lineage>
        <taxon>Eukaryota</taxon>
        <taxon>Fungi</taxon>
        <taxon>Dikarya</taxon>
        <taxon>Basidiomycota</taxon>
        <taxon>Agaricomycotina</taxon>
        <taxon>Agaricomycetes</taxon>
        <taxon>Polyporales</taxon>
        <taxon>Meruliaceae</taxon>
        <taxon>Hermanssonia</taxon>
    </lineage>
</organism>
<sequence>LLVPNQLPSSFVFPGFEQYPSYQSPTSPGNPLRIKIPPMVPSTRSSARHRVDSIASGSEYHASNASVEAEDPGNVPEEEEEEEEKPIQYARSSRGRKIPRMSYKESASEDELNFLDRKTDIEGPSPRTNGVPEVDDEDEEGHGARYALRTRKNKLNGFIVSDEEGQAGIGRYDTRSRNKTRPTVTSNGTTGNRLSRRRSSRTQLSRRTSSRPNNTRRTRSSAKGEQDEDIYVDEPGSSSASADGSIDDAPGTSPEPEHGDLDAEGEADAEGEIDQEPEQDGRKYALRQRAKINYAIPPPLEEMRPPPKPRNVGRPNARFGGNRIKAPGWSASGAELSRWMGGDDSDSDHATRTPRKNFGVGASGGIFAGSAGAGGLLPSDLAAAAGTPSNLGKIGDASLADTDPLGVDQNVTFDEVGGLDDHINALKEMTLLPLLYPEIFQRFNLTPPRGVLFHGPPGTGKTLLARALAASCRSNGKGISFFMRKGADCLSKWVGEAERQLRLLFEEARNSQPSIIFFDEIDGLAPVRSSKQDQIHASIVSTLLALMDGMDGRGQVVVIGATNRPDAVDPALRRPGRFDREFYFPLPSLDARERILRIMTRKWAGWEDEKGEEQSKGLAKLTKGYGGADLRALCTEAALNAVQRRYPQIYKSNDRLLLQPESISIELRDFMISVKKMIPSSARATAPAASPLPDQLMPLLRDALQRIKEVVSKVLPVGKKRTALEEAEWEDGDNEGALEREMLLQSMETLRVYRPRVVLHGAIGMGQGYVAAAAIHHLESFHVQSLDLANLMSDSTRTTEAAIVQLFVEAKRHQPSVIYIPSLLAWCAAVSETARTTVRAMLDGLAPTDPVLLLAVVDGSFNSLPRDVRAWFGPTKENRVHLSHPNGDQREQFFDGLIKDVLRPPNHFPDGIQRKKRVLEELLIAPPLEPRAPTAAELALQDESDQRIITLLKYRLGPILTELKRKFKRFTKKAMEEYNFDVEPIQQVETVTTTVEVHSNPNGNEVDVVNEERTEQVVDEPMSTDVDAINGINEEPVQQQVQAQPQLFDMDLEHMHLDLYKTKYLTPDDFLDDIRKIVHNTYVRANEDPERLFRAQAMLTAAEVSIQDFDPHFRLECQRMAARESKRREAVRKSKEKDRAMDGDTQNGAPNAPRRSARNNGQPLEISITDPLKLERRLKRQRSTEATAEPEEAEGSGAPNAKRSRVSSHELDGEGPPGEHMGTPQRLLAVRFVDNIDEKDDPPSPTPHANDPAPMLSMQEPPRRSGFDPALLNPLLSPEQPFAGPSALSQLSEAASIPPVAEATTISPLAPSDVIMQSSIPSPVHDNAASQPMVIDTEHAATEGQPPVEQLTLEEPSQPPEPIEIERTPTPLPDFHVDLERVEDLRTDLRDRTQSLNVEQLEQLRAMCLACVWRHRSDWDRSDLVGELKETVREFVDEVSFDDTDRDSP</sequence>
<evidence type="ECO:0000256" key="1">
    <source>
        <dbReference type="ARBA" id="ARBA00004123"/>
    </source>
</evidence>
<keyword evidence="4" id="KW-0378">Hydrolase</keyword>
<keyword evidence="5" id="KW-0067">ATP-binding</keyword>
<keyword evidence="3" id="KW-0547">Nucleotide-binding</keyword>
<dbReference type="Proteomes" id="UP000186601">
    <property type="component" value="Unassembled WGS sequence"/>
</dbReference>
<gene>
    <name evidence="10" type="ORF">PHLCEN_2v13478</name>
</gene>
<comment type="similarity">
    <text evidence="2">Belongs to the AAA ATPase family.</text>
</comment>
<dbReference type="InterPro" id="IPR036427">
    <property type="entry name" value="Bromodomain-like_sf"/>
</dbReference>
<feature type="region of interest" description="Disordered" evidence="8">
    <location>
        <begin position="21"/>
        <end position="356"/>
    </location>
</feature>
<evidence type="ECO:0000256" key="2">
    <source>
        <dbReference type="ARBA" id="ARBA00006914"/>
    </source>
</evidence>
<dbReference type="Pfam" id="PF17862">
    <property type="entry name" value="AAA_lid_3"/>
    <property type="match status" value="1"/>
</dbReference>
<reference evidence="10 11" key="1">
    <citation type="submission" date="2018-02" db="EMBL/GenBank/DDBJ databases">
        <title>Genome sequence of the basidiomycete white-rot fungus Phlebia centrifuga.</title>
        <authorList>
            <person name="Granchi Z."/>
            <person name="Peng M."/>
            <person name="de Vries R.P."/>
            <person name="Hilden K."/>
            <person name="Makela M.R."/>
            <person name="Grigoriev I."/>
            <person name="Riley R."/>
        </authorList>
    </citation>
    <scope>NUCLEOTIDE SEQUENCE [LARGE SCALE GENOMIC DNA]</scope>
    <source>
        <strain evidence="10 11">FBCC195</strain>
    </source>
</reference>
<dbReference type="FunFam" id="3.40.50.300:FF:001218">
    <property type="entry name" value="AAA family ATPase, putative"/>
    <property type="match status" value="1"/>
</dbReference>
<dbReference type="GO" id="GO:0005634">
    <property type="term" value="C:nucleus"/>
    <property type="evidence" value="ECO:0007669"/>
    <property type="project" value="UniProtKB-SubCell"/>
</dbReference>
<dbReference type="PROSITE" id="PS00674">
    <property type="entry name" value="AAA"/>
    <property type="match status" value="1"/>
</dbReference>
<dbReference type="GO" id="GO:0045815">
    <property type="term" value="P:transcription initiation-coupled chromatin remodeling"/>
    <property type="evidence" value="ECO:0007669"/>
    <property type="project" value="TreeGrafter"/>
</dbReference>
<dbReference type="SMART" id="SM00382">
    <property type="entry name" value="AAA"/>
    <property type="match status" value="1"/>
</dbReference>
<evidence type="ECO:0000259" key="9">
    <source>
        <dbReference type="SMART" id="SM00382"/>
    </source>
</evidence>
<dbReference type="SUPFAM" id="SSF47370">
    <property type="entry name" value="Bromodomain"/>
    <property type="match status" value="1"/>
</dbReference>